<dbReference type="KEGG" id="bze:COCCADRAFT_42095"/>
<accession>W6Y6V6</accession>
<evidence type="ECO:0000313" key="2">
    <source>
        <dbReference type="Proteomes" id="UP000053841"/>
    </source>
</evidence>
<dbReference type="OrthoDB" id="2831558at2759"/>
<organism evidence="1 2">
    <name type="scientific">Cochliobolus carbonum (strain 26-R-13)</name>
    <name type="common">Maize leaf spot fungus</name>
    <name type="synonym">Bipolaris zeicola</name>
    <dbReference type="NCBI Taxonomy" id="930089"/>
    <lineage>
        <taxon>Eukaryota</taxon>
        <taxon>Fungi</taxon>
        <taxon>Dikarya</taxon>
        <taxon>Ascomycota</taxon>
        <taxon>Pezizomycotina</taxon>
        <taxon>Dothideomycetes</taxon>
        <taxon>Pleosporomycetidae</taxon>
        <taxon>Pleosporales</taxon>
        <taxon>Pleosporineae</taxon>
        <taxon>Pleosporaceae</taxon>
        <taxon>Bipolaris</taxon>
    </lineage>
</organism>
<gene>
    <name evidence="1" type="ORF">COCCADRAFT_42095</name>
</gene>
<protein>
    <recommendedName>
        <fullName evidence="3">Aminoglycoside phosphotransferase domain-containing protein</fullName>
    </recommendedName>
</protein>
<dbReference type="AlphaFoldDB" id="W6Y6V6"/>
<dbReference type="GeneID" id="19149639"/>
<dbReference type="InterPro" id="IPR051035">
    <property type="entry name" value="Mito_inheritance_9"/>
</dbReference>
<keyword evidence="2" id="KW-1185">Reference proteome</keyword>
<dbReference type="EMBL" id="KI965019">
    <property type="protein sequence ID" value="EUC27056.1"/>
    <property type="molecule type" value="Genomic_DNA"/>
</dbReference>
<dbReference type="RefSeq" id="XP_007718639.1">
    <property type="nucleotide sequence ID" value="XM_007720449.1"/>
</dbReference>
<dbReference type="HOGENOM" id="CLU_019189_13_0_1"/>
<dbReference type="PANTHER" id="PTHR36091:SF1">
    <property type="entry name" value="ALTERED INHERITANCE OF MITOCHONDRIA PROTEIN 9, MITOCHONDRIAL"/>
    <property type="match status" value="1"/>
</dbReference>
<dbReference type="GO" id="GO:0005739">
    <property type="term" value="C:mitochondrion"/>
    <property type="evidence" value="ECO:0007669"/>
    <property type="project" value="TreeGrafter"/>
</dbReference>
<reference evidence="1 2" key="1">
    <citation type="journal article" date="2013" name="PLoS Genet.">
        <title>Comparative genome structure, secondary metabolite, and effector coding capacity across Cochliobolus pathogens.</title>
        <authorList>
            <person name="Condon B.J."/>
            <person name="Leng Y."/>
            <person name="Wu D."/>
            <person name="Bushley K.E."/>
            <person name="Ohm R.A."/>
            <person name="Otillar R."/>
            <person name="Martin J."/>
            <person name="Schackwitz W."/>
            <person name="Grimwood J."/>
            <person name="MohdZainudin N."/>
            <person name="Xue C."/>
            <person name="Wang R."/>
            <person name="Manning V.A."/>
            <person name="Dhillon B."/>
            <person name="Tu Z.J."/>
            <person name="Steffenson B.J."/>
            <person name="Salamov A."/>
            <person name="Sun H."/>
            <person name="Lowry S."/>
            <person name="LaButti K."/>
            <person name="Han J."/>
            <person name="Copeland A."/>
            <person name="Lindquist E."/>
            <person name="Barry K."/>
            <person name="Schmutz J."/>
            <person name="Baker S.E."/>
            <person name="Ciuffetti L.M."/>
            <person name="Grigoriev I.V."/>
            <person name="Zhong S."/>
            <person name="Turgeon B.G."/>
        </authorList>
    </citation>
    <scope>NUCLEOTIDE SEQUENCE [LARGE SCALE GENOMIC DNA]</scope>
    <source>
        <strain evidence="1 2">26-R-13</strain>
    </source>
</reference>
<evidence type="ECO:0008006" key="3">
    <source>
        <dbReference type="Google" id="ProtNLM"/>
    </source>
</evidence>
<dbReference type="eggNOG" id="ENOG502SHU0">
    <property type="taxonomic scope" value="Eukaryota"/>
</dbReference>
<evidence type="ECO:0000313" key="1">
    <source>
        <dbReference type="EMBL" id="EUC27056.1"/>
    </source>
</evidence>
<sequence>MFRERYFLRHVRFNVNELARRAADVVSAKTYMNVAKYPNSMYNKSMLLIINNRSRVVVKVPNPNAGLPHWITASEVATMDFALRILEIPIPKVLAWCFQAHEDPVGSEYIMMEDKVWTSVAFTRYGSLYSSRDLEDTRSSQPLYIDANGGNTADKRFAIDLQGDSLKAYHRAIGQREIACINQLSELPKSPITLCGPGTYQLTKGKKVKALHCYLDLIKQRLPEDQTISSAEAANTLYLQQSLCSLYHTLIDHRVPRLYAAIRFQHTGKYSLLLLARNLLIDGEALYLGKITKLEQTWDEFSGKEDSNYLFAFSNKEREELKADAEGATRGIVKADDYEEVLDALSQMKDQMISAFVTNARERQAWEKAWPFGN</sequence>
<proteinExistence type="predicted"/>
<name>W6Y6V6_COCC2</name>
<dbReference type="PANTHER" id="PTHR36091">
    <property type="entry name" value="ALTERED INHERITANCE OF MITOCHONDRIA PROTEIN 9, MITOCHONDRIAL"/>
    <property type="match status" value="1"/>
</dbReference>
<dbReference type="Proteomes" id="UP000053841">
    <property type="component" value="Unassembled WGS sequence"/>
</dbReference>